<evidence type="ECO:0000256" key="7">
    <source>
        <dbReference type="ARBA" id="ARBA00023012"/>
    </source>
</evidence>
<evidence type="ECO:0000256" key="3">
    <source>
        <dbReference type="ARBA" id="ARBA00022679"/>
    </source>
</evidence>
<evidence type="ECO:0000256" key="8">
    <source>
        <dbReference type="ARBA" id="ARBA00023136"/>
    </source>
</evidence>
<evidence type="ECO:0000256" key="10">
    <source>
        <dbReference type="SAM" id="Phobius"/>
    </source>
</evidence>
<keyword evidence="4 10" id="KW-0812">Transmembrane</keyword>
<dbReference type="InterPro" id="IPR011990">
    <property type="entry name" value="TPR-like_helical_dom_sf"/>
</dbReference>
<keyword evidence="5 12" id="KW-0418">Kinase</keyword>
<evidence type="ECO:0000256" key="5">
    <source>
        <dbReference type="ARBA" id="ARBA00022777"/>
    </source>
</evidence>
<dbReference type="PANTHER" id="PTHR24421:SF37">
    <property type="entry name" value="SENSOR HISTIDINE KINASE NARS"/>
    <property type="match status" value="1"/>
</dbReference>
<comment type="subcellular location">
    <subcellularLocation>
        <location evidence="1">Cell membrane</location>
        <topology evidence="1">Multi-pass membrane protein</topology>
    </subcellularLocation>
</comment>
<feature type="coiled-coil region" evidence="9">
    <location>
        <begin position="372"/>
        <end position="399"/>
    </location>
</feature>
<dbReference type="SMART" id="SM00387">
    <property type="entry name" value="HATPase_c"/>
    <property type="match status" value="1"/>
</dbReference>
<keyword evidence="6 10" id="KW-1133">Transmembrane helix</keyword>
<dbReference type="SUPFAM" id="SSF48452">
    <property type="entry name" value="TPR-like"/>
    <property type="match status" value="1"/>
</dbReference>
<dbReference type="PANTHER" id="PTHR24421">
    <property type="entry name" value="NITRATE/NITRITE SENSOR PROTEIN NARX-RELATED"/>
    <property type="match status" value="1"/>
</dbReference>
<dbReference type="CDD" id="cd16917">
    <property type="entry name" value="HATPase_UhpB-NarQ-NarX-like"/>
    <property type="match status" value="1"/>
</dbReference>
<dbReference type="GO" id="GO:0016301">
    <property type="term" value="F:kinase activity"/>
    <property type="evidence" value="ECO:0007669"/>
    <property type="project" value="UniProtKB-KW"/>
</dbReference>
<evidence type="ECO:0000256" key="2">
    <source>
        <dbReference type="ARBA" id="ARBA00022475"/>
    </source>
</evidence>
<dbReference type="Pfam" id="PF07730">
    <property type="entry name" value="HisKA_3"/>
    <property type="match status" value="1"/>
</dbReference>
<dbReference type="InterPro" id="IPR050482">
    <property type="entry name" value="Sensor_HK_TwoCompSys"/>
</dbReference>
<dbReference type="InterPro" id="IPR003594">
    <property type="entry name" value="HATPase_dom"/>
</dbReference>
<dbReference type="Proteomes" id="UP000659124">
    <property type="component" value="Unassembled WGS sequence"/>
</dbReference>
<keyword evidence="13" id="KW-1185">Reference proteome</keyword>
<evidence type="ECO:0000259" key="11">
    <source>
        <dbReference type="PROSITE" id="PS50109"/>
    </source>
</evidence>
<evidence type="ECO:0000256" key="4">
    <source>
        <dbReference type="ARBA" id="ARBA00022692"/>
    </source>
</evidence>
<protein>
    <submittedName>
        <fullName evidence="12">Sensor histidine kinase</fullName>
    </submittedName>
</protein>
<evidence type="ECO:0000313" key="12">
    <source>
        <dbReference type="EMBL" id="MBC9933157.1"/>
    </source>
</evidence>
<keyword evidence="2" id="KW-1003">Cell membrane</keyword>
<keyword evidence="8 10" id="KW-0472">Membrane</keyword>
<evidence type="ECO:0000256" key="1">
    <source>
        <dbReference type="ARBA" id="ARBA00004651"/>
    </source>
</evidence>
<accession>A0ABR7TRP2</accession>
<evidence type="ECO:0000313" key="13">
    <source>
        <dbReference type="Proteomes" id="UP000659124"/>
    </source>
</evidence>
<keyword evidence="7" id="KW-0902">Two-component regulatory system</keyword>
<dbReference type="Pfam" id="PF02518">
    <property type="entry name" value="HATPase_c"/>
    <property type="match status" value="1"/>
</dbReference>
<dbReference type="PROSITE" id="PS50109">
    <property type="entry name" value="HIS_KIN"/>
    <property type="match status" value="1"/>
</dbReference>
<evidence type="ECO:0000256" key="9">
    <source>
        <dbReference type="SAM" id="Coils"/>
    </source>
</evidence>
<dbReference type="SUPFAM" id="SSF55874">
    <property type="entry name" value="ATPase domain of HSP90 chaperone/DNA topoisomerase II/histidine kinase"/>
    <property type="match status" value="1"/>
</dbReference>
<name>A0ABR7TRP2_9BACT</name>
<dbReference type="Gene3D" id="1.20.5.1930">
    <property type="match status" value="1"/>
</dbReference>
<reference evidence="12 13" key="1">
    <citation type="submission" date="2020-09" db="EMBL/GenBank/DDBJ databases">
        <title>Genome sequences of type strains of Chitinophaga qingshengii and Chitinophaga varians.</title>
        <authorList>
            <person name="Kittiwongwattana C."/>
        </authorList>
    </citation>
    <scope>NUCLEOTIDE SEQUENCE [LARGE SCALE GENOMIC DNA]</scope>
    <source>
        <strain evidence="12 13">JCM 30026</strain>
    </source>
</reference>
<organism evidence="12 13">
    <name type="scientific">Chitinophaga qingshengii</name>
    <dbReference type="NCBI Taxonomy" id="1569794"/>
    <lineage>
        <taxon>Bacteria</taxon>
        <taxon>Pseudomonadati</taxon>
        <taxon>Bacteroidota</taxon>
        <taxon>Chitinophagia</taxon>
        <taxon>Chitinophagales</taxon>
        <taxon>Chitinophagaceae</taxon>
        <taxon>Chitinophaga</taxon>
    </lineage>
</organism>
<keyword evidence="9" id="KW-0175">Coiled coil</keyword>
<dbReference type="RefSeq" id="WP_188090280.1">
    <property type="nucleotide sequence ID" value="NZ_JACVFC010000003.1"/>
</dbReference>
<dbReference type="EMBL" id="JACVFC010000003">
    <property type="protein sequence ID" value="MBC9933157.1"/>
    <property type="molecule type" value="Genomic_DNA"/>
</dbReference>
<evidence type="ECO:0000256" key="6">
    <source>
        <dbReference type="ARBA" id="ARBA00022989"/>
    </source>
</evidence>
<sequence length="650" mass="73803">MQPLSGLPLGLVKYRRRSILLYLLLLPLLSLAESEHPFADSLLLLLQHTTKREQKAAVLFQLSQYWADLDSARGVNYALQALEYNPHDAYHEGQGHYFLGSAFFDYDIPRAQQEFQQAIPLLQQDKKNEAVRLLSKAWHNYGVLEQRQGREKNFADILLNKVIPLAQQAGDTLYLGNYYLSLSSVFSNIFDYERSSIYAAKAAALFRQQPARKEFLIASYTTIAANYLSLQQTTAAKPYLDSAAVYIQQYPHSRLVPGYYGILGRYYNKIRAWPLALSSLRQGIQLADSINRQYDATTMSMDLYETYKAQGFMDTARQLLLDIYKRPYVREMPENMRLVLRELASTDSALHHPQQAYEWLLQYSSLTDTLTERQTRQQINELEAKYNYAEKEKVLLQLRGKAAQQKTLLWSVITLFILSGFVAVYFYRSRKNKVLQRQQIAVAKALLHGEETERTRLARDLHDGLGGTLASMKMRLAEATADPAAPLVRLSLQLDQAITELRRIAHNMMPEALLRLGLTAALEDLCEIHTTSRLKITLQTINIQPDLPLPIQLIVYRIVQELLTNACKHAGADEVLVQCSQLGPTFYITIEDNGKGFSPSHPDETKGIGLKNVRHRVEFLNGKMDIRSGTGAGTVINIELSCKSTTVYPS</sequence>
<dbReference type="InterPro" id="IPR036890">
    <property type="entry name" value="HATPase_C_sf"/>
</dbReference>
<feature type="transmembrane region" description="Helical" evidence="10">
    <location>
        <begin position="408"/>
        <end position="427"/>
    </location>
</feature>
<proteinExistence type="predicted"/>
<feature type="domain" description="Histidine kinase" evidence="11">
    <location>
        <begin position="555"/>
        <end position="644"/>
    </location>
</feature>
<dbReference type="InterPro" id="IPR011712">
    <property type="entry name" value="Sig_transdc_His_kin_sub3_dim/P"/>
</dbReference>
<keyword evidence="3" id="KW-0808">Transferase</keyword>
<comment type="caution">
    <text evidence="12">The sequence shown here is derived from an EMBL/GenBank/DDBJ whole genome shotgun (WGS) entry which is preliminary data.</text>
</comment>
<dbReference type="Gene3D" id="3.30.565.10">
    <property type="entry name" value="Histidine kinase-like ATPase, C-terminal domain"/>
    <property type="match status" value="1"/>
</dbReference>
<dbReference type="Gene3D" id="1.25.40.10">
    <property type="entry name" value="Tetratricopeptide repeat domain"/>
    <property type="match status" value="1"/>
</dbReference>
<gene>
    <name evidence="12" type="ORF">ICL07_22400</name>
</gene>
<dbReference type="InterPro" id="IPR005467">
    <property type="entry name" value="His_kinase_dom"/>
</dbReference>